<dbReference type="GO" id="GO:0017150">
    <property type="term" value="F:tRNA dihydrouridine synthase activity"/>
    <property type="evidence" value="ECO:0007669"/>
    <property type="project" value="InterPro"/>
</dbReference>
<keyword evidence="2" id="KW-0285">Flavoprotein</keyword>
<keyword evidence="3" id="KW-0288">FMN</keyword>
<evidence type="ECO:0000256" key="6">
    <source>
        <dbReference type="ARBA" id="ARBA00023002"/>
    </source>
</evidence>
<evidence type="ECO:0000256" key="2">
    <source>
        <dbReference type="ARBA" id="ARBA00022630"/>
    </source>
</evidence>
<reference evidence="8" key="1">
    <citation type="journal article" date="2012" name="PLoS ONE">
        <title>Gene sets for utilization of primary and secondary nutrition supplies in the distal gut of endangered iberian lynx.</title>
        <authorList>
            <person name="Alcaide M."/>
            <person name="Messina E."/>
            <person name="Richter M."/>
            <person name="Bargiela R."/>
            <person name="Peplies J."/>
            <person name="Huws S.A."/>
            <person name="Newbold C.J."/>
            <person name="Golyshin P.N."/>
            <person name="Simon M.A."/>
            <person name="Lopez G."/>
            <person name="Yakimov M.M."/>
            <person name="Ferrer M."/>
        </authorList>
    </citation>
    <scope>NUCLEOTIDE SEQUENCE</scope>
</reference>
<evidence type="ECO:0000256" key="5">
    <source>
        <dbReference type="ARBA" id="ARBA00022857"/>
    </source>
</evidence>
<dbReference type="PANTHER" id="PTHR45846:SF1">
    <property type="entry name" value="TRNA-DIHYDROURIDINE(47) SYNTHASE [NAD(P)(+)]-LIKE"/>
    <property type="match status" value="1"/>
</dbReference>
<dbReference type="InterPro" id="IPR018517">
    <property type="entry name" value="tRNA_hU_synthase_CS"/>
</dbReference>
<dbReference type="SUPFAM" id="SSF51395">
    <property type="entry name" value="FMN-linked oxidoreductases"/>
    <property type="match status" value="1"/>
</dbReference>
<protein>
    <submittedName>
        <fullName evidence="8">Dihydrouridine synthase family protein</fullName>
    </submittedName>
</protein>
<accession>J9G7I3</accession>
<name>J9G7I3_9ZZZZ</name>
<organism evidence="8">
    <name type="scientific">gut metagenome</name>
    <dbReference type="NCBI Taxonomy" id="749906"/>
    <lineage>
        <taxon>unclassified sequences</taxon>
        <taxon>metagenomes</taxon>
        <taxon>organismal metagenomes</taxon>
    </lineage>
</organism>
<sequence>MGYDEVNLNLGCPAGTVVAKGKGSGFLREPDALDAFLADLFSDPSLPPISVKTRIGYTDEDEFDRLVQIYNRYPLKSLTVHPRLKADHYKGRVRLSTLDRLYPLMTMPVIYNGDITTAADAAAVTRRYPTLEALMIGRGVIADPALMRKMKGGRPASRKELEAFTSDLYEAFA</sequence>
<dbReference type="InterPro" id="IPR035587">
    <property type="entry name" value="DUS-like_FMN-bd"/>
</dbReference>
<dbReference type="AlphaFoldDB" id="J9G7I3"/>
<dbReference type="GO" id="GO:0050660">
    <property type="term" value="F:flavin adenine dinucleotide binding"/>
    <property type="evidence" value="ECO:0007669"/>
    <property type="project" value="InterPro"/>
</dbReference>
<dbReference type="InterPro" id="IPR013785">
    <property type="entry name" value="Aldolase_TIM"/>
</dbReference>
<gene>
    <name evidence="8" type="ORF">EVA_14156</name>
</gene>
<dbReference type="EMBL" id="AMCI01004615">
    <property type="protein sequence ID" value="EJW97737.1"/>
    <property type="molecule type" value="Genomic_DNA"/>
</dbReference>
<dbReference type="GO" id="GO:0003723">
    <property type="term" value="F:RNA binding"/>
    <property type="evidence" value="ECO:0007669"/>
    <property type="project" value="TreeGrafter"/>
</dbReference>
<dbReference type="Gene3D" id="3.20.20.70">
    <property type="entry name" value="Aldolase class I"/>
    <property type="match status" value="1"/>
</dbReference>
<keyword evidence="6" id="KW-0560">Oxidoreductase</keyword>
<evidence type="ECO:0000256" key="3">
    <source>
        <dbReference type="ARBA" id="ARBA00022643"/>
    </source>
</evidence>
<keyword evidence="5" id="KW-0521">NADP</keyword>
<feature type="non-terminal residue" evidence="8">
    <location>
        <position position="173"/>
    </location>
</feature>
<dbReference type="Pfam" id="PF01207">
    <property type="entry name" value="Dus"/>
    <property type="match status" value="1"/>
</dbReference>
<comment type="cofactor">
    <cofactor evidence="1">
        <name>FMN</name>
        <dbReference type="ChEBI" id="CHEBI:58210"/>
    </cofactor>
</comment>
<evidence type="ECO:0000259" key="7">
    <source>
        <dbReference type="Pfam" id="PF01207"/>
    </source>
</evidence>
<dbReference type="PANTHER" id="PTHR45846">
    <property type="entry name" value="TRNA-DIHYDROURIDINE(47) SYNTHASE [NAD(P)(+)]-LIKE"/>
    <property type="match status" value="1"/>
</dbReference>
<evidence type="ECO:0000256" key="1">
    <source>
        <dbReference type="ARBA" id="ARBA00001917"/>
    </source>
</evidence>
<dbReference type="PROSITE" id="PS01136">
    <property type="entry name" value="UPF0034"/>
    <property type="match status" value="1"/>
</dbReference>
<proteinExistence type="predicted"/>
<dbReference type="CDD" id="cd02801">
    <property type="entry name" value="DUS_like_FMN"/>
    <property type="match status" value="1"/>
</dbReference>
<feature type="domain" description="DUS-like FMN-binding" evidence="7">
    <location>
        <begin position="1"/>
        <end position="152"/>
    </location>
</feature>
<comment type="caution">
    <text evidence="8">The sequence shown here is derived from an EMBL/GenBank/DDBJ whole genome shotgun (WGS) entry which is preliminary data.</text>
</comment>
<evidence type="ECO:0000256" key="4">
    <source>
        <dbReference type="ARBA" id="ARBA00022694"/>
    </source>
</evidence>
<evidence type="ECO:0000313" key="8">
    <source>
        <dbReference type="EMBL" id="EJW97737.1"/>
    </source>
</evidence>
<keyword evidence="4" id="KW-0819">tRNA processing</keyword>